<reference evidence="1" key="2">
    <citation type="submission" date="2020-09" db="EMBL/GenBank/DDBJ databases">
        <authorList>
            <person name="Sun Q."/>
            <person name="Zhou Y."/>
        </authorList>
    </citation>
    <scope>NUCLEOTIDE SEQUENCE</scope>
    <source>
        <strain evidence="1">CGMCC 1.12408</strain>
    </source>
</reference>
<comment type="caution">
    <text evidence="1">The sequence shown here is derived from an EMBL/GenBank/DDBJ whole genome shotgun (WGS) entry which is preliminary data.</text>
</comment>
<dbReference type="AlphaFoldDB" id="A0A916RTE2"/>
<evidence type="ECO:0000313" key="1">
    <source>
        <dbReference type="EMBL" id="GGA69419.1"/>
    </source>
</evidence>
<sequence length="68" mass="7938">MKDNSYVYFAYPKKGNKQYDTYIERDDIYTDKYYDGEGFFPNSNLKFARTISLNDVFTVAGIKAVAKK</sequence>
<dbReference type="Proteomes" id="UP000613512">
    <property type="component" value="Unassembled WGS sequence"/>
</dbReference>
<reference evidence="1" key="1">
    <citation type="journal article" date="2014" name="Int. J. Syst. Evol. Microbiol.">
        <title>Complete genome sequence of Corynebacterium casei LMG S-19264T (=DSM 44701T), isolated from a smear-ripened cheese.</title>
        <authorList>
            <consortium name="US DOE Joint Genome Institute (JGI-PGF)"/>
            <person name="Walter F."/>
            <person name="Albersmeier A."/>
            <person name="Kalinowski J."/>
            <person name="Ruckert C."/>
        </authorList>
    </citation>
    <scope>NUCLEOTIDE SEQUENCE</scope>
    <source>
        <strain evidence="1">CGMCC 1.12408</strain>
    </source>
</reference>
<dbReference type="EMBL" id="BMEY01000005">
    <property type="protein sequence ID" value="GGA69419.1"/>
    <property type="molecule type" value="Genomic_DNA"/>
</dbReference>
<protein>
    <submittedName>
        <fullName evidence="1">Uncharacterized protein</fullName>
    </submittedName>
</protein>
<gene>
    <name evidence="1" type="ORF">GCM10008025_11700</name>
</gene>
<keyword evidence="2" id="KW-1185">Reference proteome</keyword>
<accession>A0A916RTE2</accession>
<evidence type="ECO:0000313" key="2">
    <source>
        <dbReference type="Proteomes" id="UP000613512"/>
    </source>
</evidence>
<proteinExistence type="predicted"/>
<name>A0A916RTE2_9BACI</name>
<organism evidence="1 2">
    <name type="scientific">Ornithinibacillus halotolerans</name>
    <dbReference type="NCBI Taxonomy" id="1274357"/>
    <lineage>
        <taxon>Bacteria</taxon>
        <taxon>Bacillati</taxon>
        <taxon>Bacillota</taxon>
        <taxon>Bacilli</taxon>
        <taxon>Bacillales</taxon>
        <taxon>Bacillaceae</taxon>
        <taxon>Ornithinibacillus</taxon>
    </lineage>
</organism>